<dbReference type="EMBL" id="FNVU01000006">
    <property type="protein sequence ID" value="SEG52447.1"/>
    <property type="molecule type" value="Genomic_DNA"/>
</dbReference>
<dbReference type="SMART" id="SM00458">
    <property type="entry name" value="RICIN"/>
    <property type="match status" value="1"/>
</dbReference>
<keyword evidence="4" id="KW-1185">Reference proteome</keyword>
<keyword evidence="1" id="KW-0732">Signal</keyword>
<accession>A0A1H6AWK2</accession>
<dbReference type="GO" id="GO:0030246">
    <property type="term" value="F:carbohydrate binding"/>
    <property type="evidence" value="ECO:0007669"/>
    <property type="project" value="UniProtKB-KW"/>
</dbReference>
<dbReference type="Pfam" id="PF00652">
    <property type="entry name" value="Ricin_B_lectin"/>
    <property type="match status" value="1"/>
</dbReference>
<proteinExistence type="predicted"/>
<evidence type="ECO:0000256" key="1">
    <source>
        <dbReference type="SAM" id="SignalP"/>
    </source>
</evidence>
<feature type="chain" id="PRO_5009293088" evidence="1">
    <location>
        <begin position="29"/>
        <end position="168"/>
    </location>
</feature>
<keyword evidence="3" id="KW-0430">Lectin</keyword>
<dbReference type="InterPro" id="IPR035992">
    <property type="entry name" value="Ricin_B-like_lectins"/>
</dbReference>
<gene>
    <name evidence="3" type="ORF">SAMN05216223_1062</name>
</gene>
<feature type="signal peptide" evidence="1">
    <location>
        <begin position="1"/>
        <end position="28"/>
    </location>
</feature>
<evidence type="ECO:0000259" key="2">
    <source>
        <dbReference type="SMART" id="SM00458"/>
    </source>
</evidence>
<protein>
    <submittedName>
        <fullName evidence="3">Ricin-type beta-trefoil lectin domain-containing protein</fullName>
    </submittedName>
</protein>
<dbReference type="RefSeq" id="WP_160145032.1">
    <property type="nucleotide sequence ID" value="NZ_FNVU01000006.1"/>
</dbReference>
<dbReference type="InterPro" id="IPR000772">
    <property type="entry name" value="Ricin_B_lectin"/>
</dbReference>
<organism evidence="3 4">
    <name type="scientific">Actinacidiphila yanglinensis</name>
    <dbReference type="NCBI Taxonomy" id="310779"/>
    <lineage>
        <taxon>Bacteria</taxon>
        <taxon>Bacillati</taxon>
        <taxon>Actinomycetota</taxon>
        <taxon>Actinomycetes</taxon>
        <taxon>Kitasatosporales</taxon>
        <taxon>Streptomycetaceae</taxon>
        <taxon>Actinacidiphila</taxon>
    </lineage>
</organism>
<sequence length="168" mass="17894">MKRYNALVSVAAFATAATLGMSAAPASAASPDTIWNTNTTLCAVPYGGSDSDGAFIVQYKCNTDPTMLWYTSHDSNGFSTIVNNSTHKCLTVYGGSTDPGTYVTQYKCNNSDAQKWDVNVGGAGDIWLDDGYDDACLTVTGGSGENNAKLSIWNCNGLNAFENWEFYG</sequence>
<dbReference type="AlphaFoldDB" id="A0A1H6AWK2"/>
<reference evidence="3 4" key="1">
    <citation type="submission" date="2016-10" db="EMBL/GenBank/DDBJ databases">
        <authorList>
            <person name="de Groot N.N."/>
        </authorList>
    </citation>
    <scope>NUCLEOTIDE SEQUENCE [LARGE SCALE GENOMIC DNA]</scope>
    <source>
        <strain evidence="3 4">CGMCC 4.2023</strain>
    </source>
</reference>
<dbReference type="Gene3D" id="2.80.10.50">
    <property type="match status" value="1"/>
</dbReference>
<dbReference type="PROSITE" id="PS50231">
    <property type="entry name" value="RICIN_B_LECTIN"/>
    <property type="match status" value="1"/>
</dbReference>
<dbReference type="SUPFAM" id="SSF50370">
    <property type="entry name" value="Ricin B-like lectins"/>
    <property type="match status" value="1"/>
</dbReference>
<dbReference type="OrthoDB" id="4273937at2"/>
<name>A0A1H6AWK2_9ACTN</name>
<dbReference type="CDD" id="cd00161">
    <property type="entry name" value="beta-trefoil_Ricin-like"/>
    <property type="match status" value="1"/>
</dbReference>
<evidence type="ECO:0000313" key="4">
    <source>
        <dbReference type="Proteomes" id="UP000236754"/>
    </source>
</evidence>
<evidence type="ECO:0000313" key="3">
    <source>
        <dbReference type="EMBL" id="SEG52447.1"/>
    </source>
</evidence>
<dbReference type="Proteomes" id="UP000236754">
    <property type="component" value="Unassembled WGS sequence"/>
</dbReference>
<feature type="domain" description="Ricin B lectin" evidence="2">
    <location>
        <begin position="29"/>
        <end position="167"/>
    </location>
</feature>